<gene>
    <name evidence="2" type="ORF">E2C01_028964</name>
</gene>
<feature type="region of interest" description="Disordered" evidence="1">
    <location>
        <begin position="1"/>
        <end position="21"/>
    </location>
</feature>
<sequence>MSGPCRLTPARSVRSDRSGRVIQSRRLLIPLSTTCPGEAEHRGGSQAWRDERGSGGGRSWGGAVRG</sequence>
<accession>A0A5B7EQY3</accession>
<comment type="caution">
    <text evidence="2">The sequence shown here is derived from an EMBL/GenBank/DDBJ whole genome shotgun (WGS) entry which is preliminary data.</text>
</comment>
<dbReference type="Proteomes" id="UP000324222">
    <property type="component" value="Unassembled WGS sequence"/>
</dbReference>
<proteinExistence type="predicted"/>
<feature type="region of interest" description="Disordered" evidence="1">
    <location>
        <begin position="34"/>
        <end position="66"/>
    </location>
</feature>
<feature type="compositionally biased region" description="Gly residues" evidence="1">
    <location>
        <begin position="54"/>
        <end position="66"/>
    </location>
</feature>
<evidence type="ECO:0000313" key="3">
    <source>
        <dbReference type="Proteomes" id="UP000324222"/>
    </source>
</evidence>
<evidence type="ECO:0000256" key="1">
    <source>
        <dbReference type="SAM" id="MobiDB-lite"/>
    </source>
</evidence>
<organism evidence="2 3">
    <name type="scientific">Portunus trituberculatus</name>
    <name type="common">Swimming crab</name>
    <name type="synonym">Neptunus trituberculatus</name>
    <dbReference type="NCBI Taxonomy" id="210409"/>
    <lineage>
        <taxon>Eukaryota</taxon>
        <taxon>Metazoa</taxon>
        <taxon>Ecdysozoa</taxon>
        <taxon>Arthropoda</taxon>
        <taxon>Crustacea</taxon>
        <taxon>Multicrustacea</taxon>
        <taxon>Malacostraca</taxon>
        <taxon>Eumalacostraca</taxon>
        <taxon>Eucarida</taxon>
        <taxon>Decapoda</taxon>
        <taxon>Pleocyemata</taxon>
        <taxon>Brachyura</taxon>
        <taxon>Eubrachyura</taxon>
        <taxon>Portunoidea</taxon>
        <taxon>Portunidae</taxon>
        <taxon>Portuninae</taxon>
        <taxon>Portunus</taxon>
    </lineage>
</organism>
<dbReference type="AlphaFoldDB" id="A0A5B7EQY3"/>
<protein>
    <submittedName>
        <fullName evidence="2">Uncharacterized protein</fullName>
    </submittedName>
</protein>
<reference evidence="2" key="1">
    <citation type="submission" date="2019-05" db="EMBL/GenBank/DDBJ databases">
        <title>Another draft genome of Portunus trituberculatus and its Hox gene families provides insights of decapod evolution.</title>
        <authorList>
            <person name="Jeong J.-H."/>
            <person name="Song I."/>
            <person name="Kim S."/>
            <person name="Choi T."/>
            <person name="Kim D."/>
            <person name="Ryu S."/>
            <person name="Kim W."/>
        </authorList>
    </citation>
    <scope>NUCLEOTIDE SEQUENCE [LARGE SCALE GENOMIC DNA]</scope>
    <source>
        <tissue evidence="2">Muscle</tissue>
    </source>
</reference>
<keyword evidence="3" id="KW-1185">Reference proteome</keyword>
<feature type="compositionally biased region" description="Basic and acidic residues" evidence="1">
    <location>
        <begin position="38"/>
        <end position="53"/>
    </location>
</feature>
<dbReference type="EMBL" id="VSRR010003299">
    <property type="protein sequence ID" value="MPC35539.1"/>
    <property type="molecule type" value="Genomic_DNA"/>
</dbReference>
<evidence type="ECO:0000313" key="2">
    <source>
        <dbReference type="EMBL" id="MPC35539.1"/>
    </source>
</evidence>
<name>A0A5B7EQY3_PORTR</name>